<dbReference type="InterPro" id="IPR004014">
    <property type="entry name" value="ATPase_P-typ_cation-transptr_N"/>
</dbReference>
<evidence type="ECO:0000313" key="2">
    <source>
        <dbReference type="EMBL" id="GMR28353.1"/>
    </source>
</evidence>
<sequence>MSLLNAWFNAFLRSRRAGNLFRRRAMPEAGFGPGSTEAAPFALTTGLVTLAQQNETQLLATLGSHADGLSPHEAGERLATLGPNEVDHEKPLPWWRHLWQCYRNPFNLLLTVLAAVS</sequence>
<accession>A0ABQ6QFG4</accession>
<feature type="domain" description="Cation-transporting P-type ATPase N-terminal" evidence="1">
    <location>
        <begin position="49"/>
        <end position="117"/>
    </location>
</feature>
<keyword evidence="3" id="KW-1185">Reference proteome</keyword>
<dbReference type="InterPro" id="IPR023298">
    <property type="entry name" value="ATPase_P-typ_TM_dom_sf"/>
</dbReference>
<gene>
    <name evidence="2" type="ORF">STENOSP10_25730</name>
</gene>
<evidence type="ECO:0000259" key="1">
    <source>
        <dbReference type="SMART" id="SM00831"/>
    </source>
</evidence>
<reference evidence="3" key="1">
    <citation type="submission" date="2023-07" db="EMBL/GenBank/DDBJ databases">
        <title>Genome sequence of Stenotrophomonas sp. Alg010 isolated from Sargassum waste.</title>
        <authorList>
            <person name="Mohapatra"/>
            <person name="B.R."/>
        </authorList>
    </citation>
    <scope>NUCLEOTIDE SEQUENCE [LARGE SCALE GENOMIC DNA]</scope>
    <source>
        <strain evidence="3">Alg010</strain>
    </source>
</reference>
<dbReference type="SUPFAM" id="SSF81665">
    <property type="entry name" value="Calcium ATPase, transmembrane domain M"/>
    <property type="match status" value="1"/>
</dbReference>
<name>A0ABQ6QFG4_9GAMM</name>
<proteinExistence type="predicted"/>
<protein>
    <recommendedName>
        <fullName evidence="1">Cation-transporting P-type ATPase N-terminal domain-containing protein</fullName>
    </recommendedName>
</protein>
<dbReference type="SMART" id="SM00831">
    <property type="entry name" value="Cation_ATPase_N"/>
    <property type="match status" value="1"/>
</dbReference>
<dbReference type="Proteomes" id="UP001306668">
    <property type="component" value="Unassembled WGS sequence"/>
</dbReference>
<dbReference type="Pfam" id="PF00690">
    <property type="entry name" value="Cation_ATPase_N"/>
    <property type="match status" value="1"/>
</dbReference>
<comment type="caution">
    <text evidence="2">The sequence shown here is derived from an EMBL/GenBank/DDBJ whole genome shotgun (WGS) entry which is preliminary data.</text>
</comment>
<dbReference type="EMBL" id="BTRJ01000026">
    <property type="protein sequence ID" value="GMR28353.1"/>
    <property type="molecule type" value="Genomic_DNA"/>
</dbReference>
<evidence type="ECO:0000313" key="3">
    <source>
        <dbReference type="Proteomes" id="UP001306668"/>
    </source>
</evidence>
<organism evidence="2 3">
    <name type="scientific">Stenotrophomonas sepilia</name>
    <dbReference type="NCBI Taxonomy" id="2860290"/>
    <lineage>
        <taxon>Bacteria</taxon>
        <taxon>Pseudomonadati</taxon>
        <taxon>Pseudomonadota</taxon>
        <taxon>Gammaproteobacteria</taxon>
        <taxon>Lysobacterales</taxon>
        <taxon>Lysobacteraceae</taxon>
        <taxon>Stenotrophomonas</taxon>
        <taxon>Stenotrophomonas maltophilia group</taxon>
    </lineage>
</organism>